<evidence type="ECO:0000313" key="1">
    <source>
        <dbReference type="EMBL" id="AFU06235.1"/>
    </source>
</evidence>
<proteinExistence type="predicted"/>
<keyword evidence="2" id="KW-1185">Reference proteome</keyword>
<accession>K0FA11</accession>
<organism evidence="1 2">
    <name type="scientific">Nocardia brasiliensis (strain ATCC 700358 / HUJEG-1)</name>
    <dbReference type="NCBI Taxonomy" id="1133849"/>
    <lineage>
        <taxon>Bacteria</taxon>
        <taxon>Bacillati</taxon>
        <taxon>Actinomycetota</taxon>
        <taxon>Actinomycetes</taxon>
        <taxon>Mycobacteriales</taxon>
        <taxon>Nocardiaceae</taxon>
        <taxon>Nocardia</taxon>
    </lineage>
</organism>
<dbReference type="Proteomes" id="UP000006304">
    <property type="component" value="Chromosome"/>
</dbReference>
<protein>
    <submittedName>
        <fullName evidence="1">Uncharacterized protein</fullName>
    </submittedName>
</protein>
<sequence>MCHRFRWRVRSGHVRRVDLSAAELLIVFTDLMLGVGGLLLRQFARHSEQIFNERVTDLRGRLILAAQRGTPRPSMLRLVRNVVPLRSLLGA</sequence>
<gene>
    <name evidence="1" type="ORF">O3I_041450</name>
</gene>
<reference evidence="1 2" key="1">
    <citation type="journal article" date="2012" name="J. Bacteriol.">
        <title>Complete genome sequence of Nocardia brasiliensis HUJEG-1.</title>
        <authorList>
            <person name="Vera-Cabrera L."/>
            <person name="Ortiz-Lopez R."/>
            <person name="Elizondo-Gonzalez R."/>
            <person name="Perez-Maya A.A."/>
            <person name="Ocampo-Candiani J."/>
        </authorList>
    </citation>
    <scope>NUCLEOTIDE SEQUENCE [LARGE SCALE GENOMIC DNA]</scope>
    <source>
        <strain evidence="2">ATCC 700358</strain>
    </source>
</reference>
<evidence type="ECO:0000313" key="2">
    <source>
        <dbReference type="Proteomes" id="UP000006304"/>
    </source>
</evidence>
<dbReference type="AlphaFoldDB" id="K0FA11"/>
<dbReference type="KEGG" id="nbr:O3I_041450"/>
<dbReference type="STRING" id="1133849.O3I_041450"/>
<dbReference type="HOGENOM" id="CLU_2423973_0_0_11"/>
<name>K0FA11_NOCB7</name>
<dbReference type="EMBL" id="CP003876">
    <property type="protein sequence ID" value="AFU06235.1"/>
    <property type="molecule type" value="Genomic_DNA"/>
</dbReference>